<dbReference type="OrthoDB" id="10641201at2759"/>
<organism evidence="1 2">
    <name type="scientific">Trichinella nelsoni</name>
    <dbReference type="NCBI Taxonomy" id="6336"/>
    <lineage>
        <taxon>Eukaryota</taxon>
        <taxon>Metazoa</taxon>
        <taxon>Ecdysozoa</taxon>
        <taxon>Nematoda</taxon>
        <taxon>Enoplea</taxon>
        <taxon>Dorylaimia</taxon>
        <taxon>Trichinellida</taxon>
        <taxon>Trichinellidae</taxon>
        <taxon>Trichinella</taxon>
    </lineage>
</organism>
<comment type="caution">
    <text evidence="1">The sequence shown here is derived from an EMBL/GenBank/DDBJ whole genome shotgun (WGS) entry which is preliminary data.</text>
</comment>
<reference evidence="1 2" key="1">
    <citation type="submission" date="2015-01" db="EMBL/GenBank/DDBJ databases">
        <title>Evolution of Trichinella species and genotypes.</title>
        <authorList>
            <person name="Korhonen P.K."/>
            <person name="Edoardo P."/>
            <person name="Giuseppe L.R."/>
            <person name="Gasser R.B."/>
        </authorList>
    </citation>
    <scope>NUCLEOTIDE SEQUENCE [LARGE SCALE GENOMIC DNA]</scope>
    <source>
        <strain evidence="1">ISS37</strain>
    </source>
</reference>
<feature type="non-terminal residue" evidence="1">
    <location>
        <position position="1"/>
    </location>
</feature>
<dbReference type="EMBL" id="JYDL01000483">
    <property type="protein sequence ID" value="KRX12348.1"/>
    <property type="molecule type" value="Genomic_DNA"/>
</dbReference>
<keyword evidence="2" id="KW-1185">Reference proteome</keyword>
<dbReference type="AlphaFoldDB" id="A0A0V0RD37"/>
<evidence type="ECO:0000313" key="2">
    <source>
        <dbReference type="Proteomes" id="UP000054630"/>
    </source>
</evidence>
<gene>
    <name evidence="1" type="ORF">T07_9859</name>
</gene>
<name>A0A0V0RD37_9BILA</name>
<accession>A0A0V0RD37</accession>
<dbReference type="STRING" id="6336.A0A0V0RD37"/>
<evidence type="ECO:0000313" key="1">
    <source>
        <dbReference type="EMBL" id="KRX12348.1"/>
    </source>
</evidence>
<protein>
    <submittedName>
        <fullName evidence="1">Uncharacterized protein</fullName>
    </submittedName>
</protein>
<sequence>LSGRFNPNKLFSIHYGVTSRSLGWDRSSPQPDCYNREDKLVSTSGFVRGVIFNHWLLQVLLPLFRSSRFAGNILASKRQIKSTVFINKYQQGFPSIRLRMYREPVTITPLDANHRTTVILS</sequence>
<proteinExistence type="predicted"/>
<dbReference type="Proteomes" id="UP000054630">
    <property type="component" value="Unassembled WGS sequence"/>
</dbReference>